<gene>
    <name evidence="5" type="ORF">EK21DRAFT_118663</name>
</gene>
<reference evidence="5" key="1">
    <citation type="journal article" date="2020" name="Stud. Mycol.">
        <title>101 Dothideomycetes genomes: a test case for predicting lifestyles and emergence of pathogens.</title>
        <authorList>
            <person name="Haridas S."/>
            <person name="Albert R."/>
            <person name="Binder M."/>
            <person name="Bloem J."/>
            <person name="Labutti K."/>
            <person name="Salamov A."/>
            <person name="Andreopoulos B."/>
            <person name="Baker S."/>
            <person name="Barry K."/>
            <person name="Bills G."/>
            <person name="Bluhm B."/>
            <person name="Cannon C."/>
            <person name="Castanera R."/>
            <person name="Culley D."/>
            <person name="Daum C."/>
            <person name="Ezra D."/>
            <person name="Gonzalez J."/>
            <person name="Henrissat B."/>
            <person name="Kuo A."/>
            <person name="Liang C."/>
            <person name="Lipzen A."/>
            <person name="Lutzoni F."/>
            <person name="Magnuson J."/>
            <person name="Mondo S."/>
            <person name="Nolan M."/>
            <person name="Ohm R."/>
            <person name="Pangilinan J."/>
            <person name="Park H.-J."/>
            <person name="Ramirez L."/>
            <person name="Alfaro M."/>
            <person name="Sun H."/>
            <person name="Tritt A."/>
            <person name="Yoshinaga Y."/>
            <person name="Zwiers L.-H."/>
            <person name="Turgeon B."/>
            <person name="Goodwin S."/>
            <person name="Spatafora J."/>
            <person name="Crous P."/>
            <person name="Grigoriev I."/>
        </authorList>
    </citation>
    <scope>NUCLEOTIDE SEQUENCE</scope>
    <source>
        <strain evidence="5">CBS 110217</strain>
    </source>
</reference>
<evidence type="ECO:0000256" key="4">
    <source>
        <dbReference type="SAM" id="Phobius"/>
    </source>
</evidence>
<dbReference type="Gene3D" id="3.90.550.10">
    <property type="entry name" value="Spore Coat Polysaccharide Biosynthesis Protein SpsA, Chain A"/>
    <property type="match status" value="1"/>
</dbReference>
<dbReference type="PANTHER" id="PTHR31306">
    <property type="entry name" value="ALPHA-1,6-MANNOSYLTRANSFERASE MNN11-RELATED"/>
    <property type="match status" value="1"/>
</dbReference>
<dbReference type="EMBL" id="ML978341">
    <property type="protein sequence ID" value="KAF2023542.1"/>
    <property type="molecule type" value="Genomic_DNA"/>
</dbReference>
<dbReference type="GO" id="GO:0016757">
    <property type="term" value="F:glycosyltransferase activity"/>
    <property type="evidence" value="ECO:0007669"/>
    <property type="project" value="UniProtKB-KW"/>
</dbReference>
<name>A0A9P4GY03_9PLEO</name>
<proteinExistence type="inferred from homology"/>
<keyword evidence="6" id="KW-1185">Reference proteome</keyword>
<comment type="caution">
    <text evidence="5">The sequence shown here is derived from an EMBL/GenBank/DDBJ whole genome shotgun (WGS) entry which is preliminary data.</text>
</comment>
<keyword evidence="4" id="KW-0472">Membrane</keyword>
<comment type="similarity">
    <text evidence="1">Belongs to the glycosyltransferase 34 family.</text>
</comment>
<dbReference type="InterPro" id="IPR008630">
    <property type="entry name" value="Glyco_trans_34"/>
</dbReference>
<evidence type="ECO:0000256" key="3">
    <source>
        <dbReference type="ARBA" id="ARBA00022679"/>
    </source>
</evidence>
<sequence>MATLSILLSTEALELVMSREHSKPCQGDLSSRTGPAPWLQFLPRTSIRTLKCLLLATAVLAMLSMMLLSWSITKLLPPPTHMNNHDANNKAKGMLQLGPSQLDSDNTPTIPRAIIGKVSASFGPPDPIYEAAIATHVAHNSIHNYPFFILREHMLPGLWSKHAYLLTVLGHELAKPVDYRLRWLVWVDRDTIIMNPDIALGVFLTPEPAFAHINLISTRDRNGLNNGVFFARPEVVLKYTEQSAMEEMLKRPYYNTSVAYVPQRWFNGFPPSLSSSGHSARMSRHGSLLIHFASNRDGKRPERMAHWQSKREEWHKPYNETGYVKEIGEYWGRVGKGEDMKSVIEDIAKRSW</sequence>
<protein>
    <recommendedName>
        <fullName evidence="7">Glycosyltransferase family 34 protein</fullName>
    </recommendedName>
</protein>
<dbReference type="InterPro" id="IPR029044">
    <property type="entry name" value="Nucleotide-diphossugar_trans"/>
</dbReference>
<evidence type="ECO:0000313" key="5">
    <source>
        <dbReference type="EMBL" id="KAF2023542.1"/>
    </source>
</evidence>
<keyword evidence="3" id="KW-0808">Transferase</keyword>
<keyword evidence="2" id="KW-0328">Glycosyltransferase</keyword>
<dbReference type="PANTHER" id="PTHR31306:SF8">
    <property type="entry name" value="GLYCOSYLTRANSFERASE FAMILY 34 PROTEIN"/>
    <property type="match status" value="1"/>
</dbReference>
<dbReference type="AlphaFoldDB" id="A0A9P4GY03"/>
<dbReference type="OrthoDB" id="407658at2759"/>
<evidence type="ECO:0000256" key="2">
    <source>
        <dbReference type="ARBA" id="ARBA00022676"/>
    </source>
</evidence>
<organism evidence="5 6">
    <name type="scientific">Setomelanomma holmii</name>
    <dbReference type="NCBI Taxonomy" id="210430"/>
    <lineage>
        <taxon>Eukaryota</taxon>
        <taxon>Fungi</taxon>
        <taxon>Dikarya</taxon>
        <taxon>Ascomycota</taxon>
        <taxon>Pezizomycotina</taxon>
        <taxon>Dothideomycetes</taxon>
        <taxon>Pleosporomycetidae</taxon>
        <taxon>Pleosporales</taxon>
        <taxon>Pleosporineae</taxon>
        <taxon>Phaeosphaeriaceae</taxon>
        <taxon>Setomelanomma</taxon>
    </lineage>
</organism>
<keyword evidence="4" id="KW-0812">Transmembrane</keyword>
<dbReference type="GO" id="GO:0006487">
    <property type="term" value="P:protein N-linked glycosylation"/>
    <property type="evidence" value="ECO:0007669"/>
    <property type="project" value="TreeGrafter"/>
</dbReference>
<evidence type="ECO:0000256" key="1">
    <source>
        <dbReference type="ARBA" id="ARBA00005664"/>
    </source>
</evidence>
<keyword evidence="4" id="KW-1133">Transmembrane helix</keyword>
<dbReference type="Proteomes" id="UP000799777">
    <property type="component" value="Unassembled WGS sequence"/>
</dbReference>
<dbReference type="GO" id="GO:0000139">
    <property type="term" value="C:Golgi membrane"/>
    <property type="evidence" value="ECO:0007669"/>
    <property type="project" value="TreeGrafter"/>
</dbReference>
<feature type="transmembrane region" description="Helical" evidence="4">
    <location>
        <begin position="52"/>
        <end position="72"/>
    </location>
</feature>
<evidence type="ECO:0000313" key="6">
    <source>
        <dbReference type="Proteomes" id="UP000799777"/>
    </source>
</evidence>
<evidence type="ECO:0008006" key="7">
    <source>
        <dbReference type="Google" id="ProtNLM"/>
    </source>
</evidence>
<accession>A0A9P4GY03</accession>